<protein>
    <submittedName>
        <fullName evidence="2">Uncharacterized protein</fullName>
    </submittedName>
</protein>
<evidence type="ECO:0000256" key="1">
    <source>
        <dbReference type="SAM" id="MobiDB-lite"/>
    </source>
</evidence>
<name>A0AAI9XHE0_9PEZI</name>
<evidence type="ECO:0000313" key="3">
    <source>
        <dbReference type="Proteomes" id="UP001239213"/>
    </source>
</evidence>
<proteinExistence type="predicted"/>
<reference evidence="2" key="1">
    <citation type="submission" date="2016-11" db="EMBL/GenBank/DDBJ databases">
        <title>The genome sequence of Colletotrichum cuscutae.</title>
        <authorList>
            <person name="Baroncelli R."/>
        </authorList>
    </citation>
    <scope>NUCLEOTIDE SEQUENCE</scope>
    <source>
        <strain evidence="2">IMI 304802</strain>
    </source>
</reference>
<dbReference type="Proteomes" id="UP001239213">
    <property type="component" value="Unassembled WGS sequence"/>
</dbReference>
<dbReference type="AlphaFoldDB" id="A0AAI9XHE0"/>
<comment type="caution">
    <text evidence="2">The sequence shown here is derived from an EMBL/GenBank/DDBJ whole genome shotgun (WGS) entry which is preliminary data.</text>
</comment>
<evidence type="ECO:0000313" key="2">
    <source>
        <dbReference type="EMBL" id="KAK1449583.1"/>
    </source>
</evidence>
<dbReference type="EMBL" id="MPDP01000305">
    <property type="protein sequence ID" value="KAK1449583.1"/>
    <property type="molecule type" value="Genomic_DNA"/>
</dbReference>
<organism evidence="2 3">
    <name type="scientific">Colletotrichum cuscutae</name>
    <dbReference type="NCBI Taxonomy" id="1209917"/>
    <lineage>
        <taxon>Eukaryota</taxon>
        <taxon>Fungi</taxon>
        <taxon>Dikarya</taxon>
        <taxon>Ascomycota</taxon>
        <taxon>Pezizomycotina</taxon>
        <taxon>Sordariomycetes</taxon>
        <taxon>Hypocreomycetidae</taxon>
        <taxon>Glomerellales</taxon>
        <taxon>Glomerellaceae</taxon>
        <taxon>Colletotrichum</taxon>
        <taxon>Colletotrichum acutatum species complex</taxon>
    </lineage>
</organism>
<gene>
    <name evidence="2" type="ORF">CCUS01_11466</name>
</gene>
<accession>A0AAI9XHE0</accession>
<keyword evidence="3" id="KW-1185">Reference proteome</keyword>
<sequence length="312" mass="35164">MHLLAAPSLREGAQHNCGRCLLDEFAIVAKLLPASAIKKQHHIHHLLRWCRALDGALQPVPNPAYPRSSATLQWLVDHQFSYFGPFAVIHLRMWLLASVQTLRCPFGDQLGKLRYSHSLPRILRHRRERSIVFLATIPLGNIYLPYSVFSRDSPKHRRYQTQIRRDSGYGPQHIGNGVLSYMATDRKRMKANPTRGIFRVSPLMLGSKLIYWCFTKSLSWKVMRQVACAKFLDEFPPYYACEALGRGGGYIGKLPYLPFDQQGFNTGGIAPFSSRCILTSSCNYPATDGTSSGENGQRLTPESSDQQIPSPS</sequence>
<feature type="region of interest" description="Disordered" evidence="1">
    <location>
        <begin position="288"/>
        <end position="312"/>
    </location>
</feature>